<dbReference type="PROSITE" id="PS50968">
    <property type="entry name" value="BIOTINYL_LIPOYL"/>
    <property type="match status" value="1"/>
</dbReference>
<comment type="cofactor">
    <cofactor evidence="1 8">
        <name>biotin</name>
        <dbReference type="ChEBI" id="CHEBI:57586"/>
    </cofactor>
</comment>
<dbReference type="Pfam" id="PF02786">
    <property type="entry name" value="CPSase_L_D2"/>
    <property type="match status" value="1"/>
</dbReference>
<dbReference type="InterPro" id="IPR005930">
    <property type="entry name" value="Pyruv_COase"/>
</dbReference>
<dbReference type="PIRSF" id="PIRSF001594">
    <property type="entry name" value="Pyruv_carbox"/>
    <property type="match status" value="1"/>
</dbReference>
<dbReference type="Pfam" id="PF00364">
    <property type="entry name" value="Biotin_lipoyl"/>
    <property type="match status" value="1"/>
</dbReference>
<dbReference type="Gene3D" id="3.20.20.70">
    <property type="entry name" value="Aldolase class I"/>
    <property type="match status" value="1"/>
</dbReference>
<dbReference type="PROSITE" id="PS50979">
    <property type="entry name" value="BC"/>
    <property type="match status" value="1"/>
</dbReference>
<comment type="caution">
    <text evidence="17">The sequence shown here is derived from an EMBL/GenBank/DDBJ whole genome shotgun (WGS) entry which is preliminary data.</text>
</comment>
<dbReference type="PROSITE" id="PS00867">
    <property type="entry name" value="CPSASE_2"/>
    <property type="match status" value="1"/>
</dbReference>
<feature type="binding site" evidence="11">
    <location>
        <position position="748"/>
    </location>
    <ligand>
        <name>Mn(2+)</name>
        <dbReference type="ChEBI" id="CHEBI:29035"/>
    </ligand>
</feature>
<dbReference type="GO" id="GO:0005737">
    <property type="term" value="C:cytoplasm"/>
    <property type="evidence" value="ECO:0007669"/>
    <property type="project" value="TreeGrafter"/>
</dbReference>
<protein>
    <recommendedName>
        <fullName evidence="2 8">Pyruvate carboxylase</fullName>
        <ecNumber evidence="2 8">6.4.1.1</ecNumber>
    </recommendedName>
</protein>
<feature type="domain" description="Lipoyl-binding" evidence="13">
    <location>
        <begin position="1113"/>
        <end position="1195"/>
    </location>
</feature>
<dbReference type="InterPro" id="IPR011761">
    <property type="entry name" value="ATP-grasp"/>
</dbReference>
<dbReference type="InterPro" id="IPR000891">
    <property type="entry name" value="PYR_CT"/>
</dbReference>
<evidence type="ECO:0000259" key="13">
    <source>
        <dbReference type="PROSITE" id="PS50968"/>
    </source>
</evidence>
<sequence>MHSPIEKLRIGVANRGVPALRIGRTIREMGGIYVAFATEEDKTAPHVSKADKAYTIRTEKGYLDIEQIVRLALQHDVKALHPGWGFAAENNRFPSLCKENKIIFIGPSEAPMKKLGNKVTARKIAKSVSVPVIPGSDSAVTLEEAKQIAREIGYPVMIKSEGGGGGRGIIIIESTEELERHFQKASTIAEASFGNPNLYIEKFLSSVRHMEIQAVCDSFGNAVVLDERDCSTQRKNQKLLEITPSPWKGMTGELRKSLKDATLKIISASGYDSIGTFEFLVDEKQNYYFIEANTRLQVEHGITEILYGIDLVEEMIRISFGEKLRLKQEELNPRGFAMQCRINFEDPQNNFQPNAGEITRYLSPGGEGIRLDSCVFYGYEFPKLYDSLAGLLMAYGATWEKTLATMQRALSEYFIGGLKTTITFHKKVISHPKFMAGEIVTKFIDNTPELMSYRETIPEEIRLAGLMAEITAKGFNPYIGLGSYRKFGDSKIGPMSVNVSTLAKKAANDRSYQPPFNPSDHRDKILSFLRNSEYVEFCNTTPRDITQSETSNRFRLFDDRLVGPLIDRCGYASIENGGGAHYHVAMLGCMTDPWAEAANWNEFAPNTQKLILIRSTNVLGYAPQSREIMKRTGEMIVKHYHVIRCFDFLNHIENMAPFAEIVLNAENRIFQPAISLSWAQGFDVPHYLGVLDDILSMVGRILECNKDEASKKIIFCLKDMAGVCPPRFIKNLISTVLDKYPDLIIQYHRHATDGLAVPALGAAAQAGAKILDVADGPSVRFYGQTAVMPVLAYIEGELGLKTRLDKEKIRETAFVLKQIMPAYDHYCRPTFLGIDHDVTLHGLPGGATSSSQEGALKQGYAFLLPSILLVLELYRKLIRYHDVTPGSQITWTNGYMMVVKAYERGGMTEVQRIINLLNKVNTVEEDKLDEQTRKDRKILFFHANDALKNLLLGKFGKLPLGWPKQWIYESAFGNKWKEAIDSRTEESPLNFLPPVNIDKVKKELAGHIKRKPTEEELVNYLNHPGDALKLIKNLEKYSDPNVLHDDIWFEGLELGIEREFRTSDGKIHDIEVMRLGRISKNGTRRIRYKLDHEVFVEEIQVEKRAVEKKGVEMADENNPYHIGAPFDADLWLVHKKAGDAVQEGEEILNLSLMKVEYSINSPVSGVVKKVPVFADYKADKKMVPVVKGQLLMELAPPYKCCPNCNEPIEEKDKFCSNCGNRLSD</sequence>
<evidence type="ECO:0000256" key="4">
    <source>
        <dbReference type="ARBA" id="ARBA00022723"/>
    </source>
</evidence>
<dbReference type="NCBIfam" id="NF009554">
    <property type="entry name" value="PRK12999.1"/>
    <property type="match status" value="1"/>
</dbReference>
<dbReference type="InterPro" id="IPR003379">
    <property type="entry name" value="Carboxylase_cons_dom"/>
</dbReference>
<feature type="binding site" evidence="10">
    <location>
        <position position="118"/>
    </location>
    <ligand>
        <name>ATP</name>
        <dbReference type="ChEBI" id="CHEBI:30616"/>
    </ligand>
</feature>
<evidence type="ECO:0000256" key="9">
    <source>
        <dbReference type="PIRSR" id="PIRSR001594-1"/>
    </source>
</evidence>
<dbReference type="InterPro" id="IPR011764">
    <property type="entry name" value="Biotin_carboxylation_dom"/>
</dbReference>
<feature type="binding site" evidence="10">
    <location>
        <position position="614"/>
    </location>
    <ligand>
        <name>substrate</name>
    </ligand>
</feature>
<dbReference type="SMART" id="SM00878">
    <property type="entry name" value="Biotin_carb_C"/>
    <property type="match status" value="1"/>
</dbReference>
<dbReference type="Pfam" id="PF02436">
    <property type="entry name" value="PYC_OADA"/>
    <property type="match status" value="1"/>
</dbReference>
<feature type="active site" evidence="9">
    <location>
        <position position="295"/>
    </location>
</feature>
<keyword evidence="6 8" id="KW-0067">ATP-binding</keyword>
<feature type="binding site" evidence="11">
    <location>
        <position position="750"/>
    </location>
    <ligand>
        <name>Mn(2+)</name>
        <dbReference type="ChEBI" id="CHEBI:29035"/>
    </ligand>
</feature>
<evidence type="ECO:0000256" key="1">
    <source>
        <dbReference type="ARBA" id="ARBA00001953"/>
    </source>
</evidence>
<evidence type="ECO:0000256" key="5">
    <source>
        <dbReference type="ARBA" id="ARBA00022741"/>
    </source>
</evidence>
<dbReference type="InterPro" id="IPR013785">
    <property type="entry name" value="Aldolase_TIM"/>
</dbReference>
<evidence type="ECO:0000259" key="16">
    <source>
        <dbReference type="PROSITE" id="PS50991"/>
    </source>
</evidence>
<feature type="modified residue" description="N6-biotinyllysine" evidence="12">
    <location>
        <position position="1154"/>
    </location>
</feature>
<dbReference type="SUPFAM" id="SSF51569">
    <property type="entry name" value="Aldolase"/>
    <property type="match status" value="1"/>
</dbReference>
<reference evidence="17 18" key="1">
    <citation type="submission" date="2020-08" db="EMBL/GenBank/DDBJ databases">
        <title>Bridging the membrane lipid divide: bacteria of the FCB group superphylum have the potential to synthesize archaeal ether lipids.</title>
        <authorList>
            <person name="Villanueva L."/>
            <person name="Von Meijenfeldt F.A.B."/>
            <person name="Westbye A.B."/>
            <person name="Yadav S."/>
            <person name="Hopmans E.C."/>
            <person name="Dutilh B.E."/>
            <person name="Sinninghe Damste J.S."/>
        </authorList>
    </citation>
    <scope>NUCLEOTIDE SEQUENCE [LARGE SCALE GENOMIC DNA]</scope>
    <source>
        <strain evidence="17">NIOZ-UU82</strain>
    </source>
</reference>
<feature type="binding site" evidence="11">
    <location>
        <position position="544"/>
    </location>
    <ligand>
        <name>Mn(2+)</name>
        <dbReference type="ChEBI" id="CHEBI:29035"/>
    </ligand>
</feature>
<dbReference type="PANTHER" id="PTHR43778">
    <property type="entry name" value="PYRUVATE CARBOXYLASE"/>
    <property type="match status" value="1"/>
</dbReference>
<evidence type="ECO:0000259" key="15">
    <source>
        <dbReference type="PROSITE" id="PS50979"/>
    </source>
</evidence>
<dbReference type="SUPFAM" id="SSF89000">
    <property type="entry name" value="post-HMGL domain-like"/>
    <property type="match status" value="1"/>
</dbReference>
<dbReference type="InterPro" id="IPR005481">
    <property type="entry name" value="BC-like_N"/>
</dbReference>
<dbReference type="Pfam" id="PF00289">
    <property type="entry name" value="Biotin_carb_N"/>
    <property type="match status" value="1"/>
</dbReference>
<accession>A0A8J6N2T9</accession>
<evidence type="ECO:0000256" key="7">
    <source>
        <dbReference type="ARBA" id="ARBA00023267"/>
    </source>
</evidence>
<evidence type="ECO:0000313" key="18">
    <source>
        <dbReference type="Proteomes" id="UP000603545"/>
    </source>
</evidence>
<name>A0A8J6N2T9_9BACT</name>
<dbReference type="CDD" id="cd06850">
    <property type="entry name" value="biotinyl_domain"/>
    <property type="match status" value="1"/>
</dbReference>
<dbReference type="PROSITE" id="PS50991">
    <property type="entry name" value="PYR_CT"/>
    <property type="match status" value="1"/>
</dbReference>
<evidence type="ECO:0000313" key="17">
    <source>
        <dbReference type="EMBL" id="MBC8198455.1"/>
    </source>
</evidence>
<dbReference type="GO" id="GO:0006094">
    <property type="term" value="P:gluconeogenesis"/>
    <property type="evidence" value="ECO:0007669"/>
    <property type="project" value="InterPro"/>
</dbReference>
<dbReference type="GO" id="GO:0004736">
    <property type="term" value="F:pyruvate carboxylase activity"/>
    <property type="evidence" value="ECO:0007669"/>
    <property type="project" value="UniProtKB-EC"/>
</dbReference>
<dbReference type="Gene3D" id="3.30.470.20">
    <property type="entry name" value="ATP-grasp fold, B domain"/>
    <property type="match status" value="1"/>
</dbReference>
<dbReference type="GO" id="GO:0005524">
    <property type="term" value="F:ATP binding"/>
    <property type="evidence" value="ECO:0007669"/>
    <property type="project" value="UniProtKB-UniRule"/>
</dbReference>
<dbReference type="Pfam" id="PF13240">
    <property type="entry name" value="Zn_Ribbon_1"/>
    <property type="match status" value="1"/>
</dbReference>
<dbReference type="GO" id="GO:0046872">
    <property type="term" value="F:metal ion binding"/>
    <property type="evidence" value="ECO:0007669"/>
    <property type="project" value="UniProtKB-KW"/>
</dbReference>
<evidence type="ECO:0000256" key="6">
    <source>
        <dbReference type="ARBA" id="ARBA00022840"/>
    </source>
</evidence>
<proteinExistence type="predicted"/>
<keyword evidence="17" id="KW-0670">Pyruvate</keyword>
<dbReference type="InterPro" id="IPR000089">
    <property type="entry name" value="Biotin_lipoyl"/>
</dbReference>
<feature type="domain" description="Biotin carboxylation" evidence="15">
    <location>
        <begin position="6"/>
        <end position="449"/>
    </location>
</feature>
<evidence type="ECO:0000256" key="2">
    <source>
        <dbReference type="ARBA" id="ARBA00013057"/>
    </source>
</evidence>
<keyword evidence="5 8" id="KW-0547">Nucleotide-binding</keyword>
<keyword evidence="7 8" id="KW-0092">Biotin</keyword>
<dbReference type="SUPFAM" id="SSF52440">
    <property type="entry name" value="PreATP-grasp domain"/>
    <property type="match status" value="1"/>
</dbReference>
<dbReference type="InterPro" id="IPR005479">
    <property type="entry name" value="CPAse_ATP-bd"/>
</dbReference>
<keyword evidence="4 11" id="KW-0479">Metal-binding</keyword>
<dbReference type="InterPro" id="IPR011053">
    <property type="entry name" value="Single_hybrid_motif"/>
</dbReference>
<dbReference type="SUPFAM" id="SSF51246">
    <property type="entry name" value="Rudiment single hybrid motif"/>
    <property type="match status" value="1"/>
</dbReference>
<dbReference type="EC" id="6.4.1.1" evidence="2 8"/>
<evidence type="ECO:0000259" key="14">
    <source>
        <dbReference type="PROSITE" id="PS50975"/>
    </source>
</evidence>
<feature type="binding site" description="via carbamate group" evidence="11">
    <location>
        <position position="718"/>
    </location>
    <ligand>
        <name>Mn(2+)</name>
        <dbReference type="ChEBI" id="CHEBI:29035"/>
    </ligand>
</feature>
<feature type="binding site" evidence="10">
    <location>
        <position position="201"/>
    </location>
    <ligand>
        <name>ATP</name>
        <dbReference type="ChEBI" id="CHEBI:30616"/>
    </ligand>
</feature>
<evidence type="ECO:0000256" key="10">
    <source>
        <dbReference type="PIRSR" id="PIRSR001594-2"/>
    </source>
</evidence>
<dbReference type="Pfam" id="PF02785">
    <property type="entry name" value="Biotin_carb_C"/>
    <property type="match status" value="1"/>
</dbReference>
<dbReference type="EMBL" id="JACNLL010000006">
    <property type="protein sequence ID" value="MBC8198455.1"/>
    <property type="molecule type" value="Genomic_DNA"/>
</dbReference>
<comment type="function">
    <text evidence="8">Catalyzes a 2-step reaction, involving the ATP-dependent carboxylation of the covalently attached biotin in the first step and the transfer of the carboxyl group to pyruvate in the second.</text>
</comment>
<dbReference type="InterPro" id="IPR016185">
    <property type="entry name" value="PreATP-grasp_dom_sf"/>
</dbReference>
<dbReference type="InterPro" id="IPR026870">
    <property type="entry name" value="Zinc_ribbon_dom"/>
</dbReference>
<dbReference type="InterPro" id="IPR005482">
    <property type="entry name" value="Biotin_COase_C"/>
</dbReference>
<gene>
    <name evidence="17" type="ORF">H8E80_00185</name>
</gene>
<dbReference type="Gene3D" id="2.40.50.100">
    <property type="match status" value="1"/>
</dbReference>
<feature type="domain" description="Pyruvate carboxyltransferase" evidence="16">
    <location>
        <begin position="535"/>
        <end position="810"/>
    </location>
</feature>
<evidence type="ECO:0000256" key="3">
    <source>
        <dbReference type="ARBA" id="ARBA00022598"/>
    </source>
</evidence>
<dbReference type="PANTHER" id="PTHR43778:SF2">
    <property type="entry name" value="PYRUVATE CARBOXYLASE, MITOCHONDRIAL"/>
    <property type="match status" value="1"/>
</dbReference>
<dbReference type="Proteomes" id="UP000603545">
    <property type="component" value="Unassembled WGS sequence"/>
</dbReference>
<feature type="binding site" evidence="10">
    <location>
        <position position="884"/>
    </location>
    <ligand>
        <name>substrate</name>
    </ligand>
</feature>
<dbReference type="InterPro" id="IPR055268">
    <property type="entry name" value="PCB-like"/>
</dbReference>
<organism evidence="17 18">
    <name type="scientific">Candidatus Desulfaltia bathyphila</name>
    <dbReference type="NCBI Taxonomy" id="2841697"/>
    <lineage>
        <taxon>Bacteria</taxon>
        <taxon>Pseudomonadati</taxon>
        <taxon>Thermodesulfobacteriota</taxon>
        <taxon>Desulfobacteria</taxon>
        <taxon>Desulfobacterales</taxon>
        <taxon>Desulfobacterales incertae sedis</taxon>
        <taxon>Candidatus Desulfaltia</taxon>
    </lineage>
</organism>
<evidence type="ECO:0000256" key="12">
    <source>
        <dbReference type="PIRSR" id="PIRSR001594-4"/>
    </source>
</evidence>
<feature type="modified residue" description="N6-carboxylysine" evidence="12">
    <location>
        <position position="718"/>
    </location>
</feature>
<dbReference type="AlphaFoldDB" id="A0A8J6N2T9"/>
<keyword evidence="3 8" id="KW-0436">Ligase</keyword>
<dbReference type="PROSITE" id="PS50975">
    <property type="entry name" value="ATP_GRASP"/>
    <property type="match status" value="1"/>
</dbReference>
<comment type="catalytic activity">
    <reaction evidence="8">
        <text>hydrogencarbonate + pyruvate + ATP = oxaloacetate + ADP + phosphate + H(+)</text>
        <dbReference type="Rhea" id="RHEA:20844"/>
        <dbReference type="ChEBI" id="CHEBI:15361"/>
        <dbReference type="ChEBI" id="CHEBI:15378"/>
        <dbReference type="ChEBI" id="CHEBI:16452"/>
        <dbReference type="ChEBI" id="CHEBI:17544"/>
        <dbReference type="ChEBI" id="CHEBI:30616"/>
        <dbReference type="ChEBI" id="CHEBI:43474"/>
        <dbReference type="ChEBI" id="CHEBI:456216"/>
        <dbReference type="EC" id="6.4.1.1"/>
    </reaction>
</comment>
<dbReference type="SUPFAM" id="SSF56059">
    <property type="entry name" value="Glutathione synthetase ATP-binding domain-like"/>
    <property type="match status" value="1"/>
</dbReference>
<dbReference type="InterPro" id="IPR011054">
    <property type="entry name" value="Rudment_hybrid_motif"/>
</dbReference>
<evidence type="ECO:0000256" key="8">
    <source>
        <dbReference type="PIRNR" id="PIRNR001594"/>
    </source>
</evidence>
<dbReference type="SUPFAM" id="SSF51230">
    <property type="entry name" value="Single hybrid motif"/>
    <property type="match status" value="1"/>
</dbReference>
<feature type="domain" description="ATP-grasp" evidence="14">
    <location>
        <begin position="122"/>
        <end position="320"/>
    </location>
</feature>
<evidence type="ECO:0000256" key="11">
    <source>
        <dbReference type="PIRSR" id="PIRSR001594-3"/>
    </source>
</evidence>